<keyword evidence="12" id="KW-0150">Chloroplast</keyword>
<dbReference type="GO" id="GO:0003735">
    <property type="term" value="F:structural constituent of ribosome"/>
    <property type="evidence" value="ECO:0007669"/>
    <property type="project" value="UniProtKB-UniRule"/>
</dbReference>
<evidence type="ECO:0000259" key="11">
    <source>
        <dbReference type="PROSITE" id="PS50881"/>
    </source>
</evidence>
<keyword evidence="3 9" id="KW-0699">rRNA-binding</keyword>
<dbReference type="GO" id="GO:0042254">
    <property type="term" value="P:ribosome biogenesis"/>
    <property type="evidence" value="ECO:0007669"/>
    <property type="project" value="UniProtKB-ARBA"/>
</dbReference>
<keyword evidence="4 9" id="KW-0694">RNA-binding</keyword>
<dbReference type="EMBL" id="MF101431">
    <property type="protein sequence ID" value="ARW64206.1"/>
    <property type="molecule type" value="Genomic_DNA"/>
</dbReference>
<comment type="domain">
    <text evidence="9">The N-terminal domain interacts with the head of the 30S subunit; the C-terminal domain interacts with the body and contacts protein S4. The interaction surface between S4 and S5 is involved in control of translational fidelity.</text>
</comment>
<evidence type="ECO:0000256" key="7">
    <source>
        <dbReference type="ARBA" id="ARBA00025844"/>
    </source>
</evidence>
<reference evidence="12" key="1">
    <citation type="journal article" date="2017" name="J. Phycol.">
        <title>Analysis of chloroplast genomes and a supermatrix inform reclassification of the Rhodomelaceae (Rhodophyta).</title>
        <authorList>
            <person name="Diaz-Tapia P."/>
            <person name="Maggs C.A."/>
            <person name="West J.A."/>
            <person name="Verbruggen H."/>
        </authorList>
    </citation>
    <scope>NUCLEOTIDE SEQUENCE</scope>
    <source>
        <strain evidence="12">PD745</strain>
    </source>
</reference>
<keyword evidence="6 9" id="KW-0687">Ribonucleoprotein</keyword>
<comment type="subcellular location">
    <subcellularLocation>
        <location evidence="9">Plastid</location>
        <location evidence="9">Chloroplast</location>
    </subcellularLocation>
</comment>
<dbReference type="FunFam" id="3.30.230.10:FF:000002">
    <property type="entry name" value="30S ribosomal protein S5"/>
    <property type="match status" value="1"/>
</dbReference>
<evidence type="ECO:0000256" key="9">
    <source>
        <dbReference type="HAMAP-Rule" id="MF_01307"/>
    </source>
</evidence>
<dbReference type="Pfam" id="PF03719">
    <property type="entry name" value="Ribosomal_S5_C"/>
    <property type="match status" value="1"/>
</dbReference>
<accession>A0A1Z1ME13</accession>
<evidence type="ECO:0000256" key="2">
    <source>
        <dbReference type="ARBA" id="ARBA00008945"/>
    </source>
</evidence>
<name>A0A1Z1ME13_9FLOR</name>
<dbReference type="GO" id="GO:0009507">
    <property type="term" value="C:chloroplast"/>
    <property type="evidence" value="ECO:0007669"/>
    <property type="project" value="UniProtKB-SubCell"/>
</dbReference>
<keyword evidence="5 9" id="KW-0689">Ribosomal protein</keyword>
<sequence length="170" mass="18204">MKKKNSRNKEDNNWEEKVVQVKRVTKVVKGGKKLSFRAVLVIGNDNGQIGVGVGKATDVIGAVKKGVADAKKNLITIPLTKYYSIPHPMYGRSGAAAIILRPSATGSGVIAGGSARIVLELAGIKNILAKQLGSKNTLNNARATINALSNLRTFNETAANRDIKLEHLYN</sequence>
<evidence type="ECO:0000256" key="5">
    <source>
        <dbReference type="ARBA" id="ARBA00022980"/>
    </source>
</evidence>
<dbReference type="PROSITE" id="PS00585">
    <property type="entry name" value="RIBOSOMAL_S5"/>
    <property type="match status" value="1"/>
</dbReference>
<feature type="domain" description="S5 DRBM" evidence="11">
    <location>
        <begin position="14"/>
        <end position="77"/>
    </location>
</feature>
<dbReference type="FunFam" id="3.30.160.20:FF:000001">
    <property type="entry name" value="30S ribosomal protein S5"/>
    <property type="match status" value="1"/>
</dbReference>
<dbReference type="SUPFAM" id="SSF54768">
    <property type="entry name" value="dsRNA-binding domain-like"/>
    <property type="match status" value="1"/>
</dbReference>
<evidence type="ECO:0000256" key="6">
    <source>
        <dbReference type="ARBA" id="ARBA00023274"/>
    </source>
</evidence>
<dbReference type="InterPro" id="IPR014721">
    <property type="entry name" value="Ribsml_uS5_D2-typ_fold_subgr"/>
</dbReference>
<dbReference type="InterPro" id="IPR013810">
    <property type="entry name" value="Ribosomal_uS5_N"/>
</dbReference>
<dbReference type="GO" id="GO:0019843">
    <property type="term" value="F:rRNA binding"/>
    <property type="evidence" value="ECO:0007669"/>
    <property type="project" value="UniProtKB-UniRule"/>
</dbReference>
<comment type="similarity">
    <text evidence="2 9 10">Belongs to the universal ribosomal protein uS5 family.</text>
</comment>
<dbReference type="PROSITE" id="PS50881">
    <property type="entry name" value="S5_DSRBD"/>
    <property type="match status" value="1"/>
</dbReference>
<dbReference type="AlphaFoldDB" id="A0A1Z1ME13"/>
<protein>
    <recommendedName>
        <fullName evidence="8 9">Small ribosomal subunit protein uS5c</fullName>
    </recommendedName>
</protein>
<dbReference type="Gene3D" id="3.30.160.20">
    <property type="match status" value="1"/>
</dbReference>
<dbReference type="SUPFAM" id="SSF54211">
    <property type="entry name" value="Ribosomal protein S5 domain 2-like"/>
    <property type="match status" value="1"/>
</dbReference>
<organism evidence="12">
    <name type="scientific">Chondria sp.</name>
    <name type="common">in: red algae</name>
    <dbReference type="NCBI Taxonomy" id="1982705"/>
    <lineage>
        <taxon>Eukaryota</taxon>
        <taxon>Rhodophyta</taxon>
        <taxon>Florideophyceae</taxon>
        <taxon>Rhodymeniophycidae</taxon>
        <taxon>Ceramiales</taxon>
        <taxon>Rhodomelaceae</taxon>
        <taxon>Chondrieae</taxon>
        <taxon>Chondria</taxon>
    </lineage>
</organism>
<evidence type="ECO:0000256" key="3">
    <source>
        <dbReference type="ARBA" id="ARBA00022730"/>
    </source>
</evidence>
<dbReference type="HAMAP" id="MF_01307_B">
    <property type="entry name" value="Ribosomal_uS5_B"/>
    <property type="match status" value="1"/>
</dbReference>
<comment type="subunit">
    <text evidence="7 9">Part of the 30S ribosomal subunit. Contacts protein S4.</text>
</comment>
<dbReference type="InterPro" id="IPR005712">
    <property type="entry name" value="Ribosomal_uS5_bac-type"/>
</dbReference>
<evidence type="ECO:0000256" key="8">
    <source>
        <dbReference type="ARBA" id="ARBA00035156"/>
    </source>
</evidence>
<comment type="function">
    <text evidence="1 9">With S4 and S12 plays an important role in translational accuracy.</text>
</comment>
<proteinExistence type="inferred from homology"/>
<gene>
    <name evidence="9 12" type="primary">rps5</name>
</gene>
<evidence type="ECO:0000256" key="10">
    <source>
        <dbReference type="RuleBase" id="RU003823"/>
    </source>
</evidence>
<dbReference type="InterPro" id="IPR018192">
    <property type="entry name" value="Ribosomal_uS5_N_CS"/>
</dbReference>
<dbReference type="InterPro" id="IPR005324">
    <property type="entry name" value="Ribosomal_uS5_C"/>
</dbReference>
<evidence type="ECO:0000256" key="1">
    <source>
        <dbReference type="ARBA" id="ARBA00002524"/>
    </source>
</evidence>
<dbReference type="NCBIfam" id="TIGR01021">
    <property type="entry name" value="rpsE_bact"/>
    <property type="match status" value="1"/>
</dbReference>
<dbReference type="PANTHER" id="PTHR48277:SF1">
    <property type="entry name" value="MITOCHONDRIAL RIBOSOMAL PROTEIN S5"/>
    <property type="match status" value="1"/>
</dbReference>
<dbReference type="InterPro" id="IPR020568">
    <property type="entry name" value="Ribosomal_Su5_D2-typ_SF"/>
</dbReference>
<evidence type="ECO:0000256" key="4">
    <source>
        <dbReference type="ARBA" id="ARBA00022884"/>
    </source>
</evidence>
<dbReference type="Gene3D" id="3.30.230.10">
    <property type="match status" value="1"/>
</dbReference>
<keyword evidence="12" id="KW-0934">Plastid</keyword>
<dbReference type="Pfam" id="PF00333">
    <property type="entry name" value="Ribosomal_S5"/>
    <property type="match status" value="1"/>
</dbReference>
<dbReference type="GO" id="GO:0015935">
    <property type="term" value="C:small ribosomal subunit"/>
    <property type="evidence" value="ECO:0007669"/>
    <property type="project" value="InterPro"/>
</dbReference>
<dbReference type="GO" id="GO:0006412">
    <property type="term" value="P:translation"/>
    <property type="evidence" value="ECO:0007669"/>
    <property type="project" value="UniProtKB-UniRule"/>
</dbReference>
<evidence type="ECO:0000313" key="12">
    <source>
        <dbReference type="EMBL" id="ARW64206.1"/>
    </source>
</evidence>
<geneLocation type="chloroplast" evidence="12"/>
<dbReference type="InterPro" id="IPR000851">
    <property type="entry name" value="Ribosomal_uS5"/>
</dbReference>
<dbReference type="PANTHER" id="PTHR48277">
    <property type="entry name" value="MITOCHONDRIAL RIBOSOMAL PROTEIN S5"/>
    <property type="match status" value="1"/>
</dbReference>